<dbReference type="SMART" id="SM00494">
    <property type="entry name" value="ChtBD2"/>
    <property type="match status" value="3"/>
</dbReference>
<evidence type="ECO:0000313" key="3">
    <source>
        <dbReference type="EMBL" id="KAL1115362.1"/>
    </source>
</evidence>
<proteinExistence type="predicted"/>
<dbReference type="PROSITE" id="PS50940">
    <property type="entry name" value="CHIT_BIND_II"/>
    <property type="match status" value="2"/>
</dbReference>
<sequence>MVAQYHYLSTRPLGLQNIPYAARAVWAGLILASLCALCVYACTKSETRPYPFTCHSYLQCDNGSYVKKSCPFYKRYWDVKTERCAYWEATCGNVTCVEESNEECPSGDATQYYRCVNGTNQVEDCPEGERFDPQTRRCSSTFVCVDGRKSYVNCKNYKECSNNTWVPKQCPIGQKFDQVTLKCVLWGAHCTDV</sequence>
<keyword evidence="1" id="KW-0812">Transmembrane</keyword>
<dbReference type="SUPFAM" id="SSF57625">
    <property type="entry name" value="Invertebrate chitin-binding proteins"/>
    <property type="match status" value="3"/>
</dbReference>
<dbReference type="Pfam" id="PF01607">
    <property type="entry name" value="CBM_14"/>
    <property type="match status" value="2"/>
</dbReference>
<keyword evidence="4" id="KW-1185">Reference proteome</keyword>
<organism evidence="3 4">
    <name type="scientific">Ranatra chinensis</name>
    <dbReference type="NCBI Taxonomy" id="642074"/>
    <lineage>
        <taxon>Eukaryota</taxon>
        <taxon>Metazoa</taxon>
        <taxon>Ecdysozoa</taxon>
        <taxon>Arthropoda</taxon>
        <taxon>Hexapoda</taxon>
        <taxon>Insecta</taxon>
        <taxon>Pterygota</taxon>
        <taxon>Neoptera</taxon>
        <taxon>Paraneoptera</taxon>
        <taxon>Hemiptera</taxon>
        <taxon>Heteroptera</taxon>
        <taxon>Panheteroptera</taxon>
        <taxon>Nepomorpha</taxon>
        <taxon>Nepidae</taxon>
        <taxon>Ranatrinae</taxon>
        <taxon>Ranatra</taxon>
    </lineage>
</organism>
<dbReference type="AlphaFoldDB" id="A0ABD0XWX6"/>
<feature type="domain" description="Chitin-binding type-2" evidence="2">
    <location>
        <begin position="141"/>
        <end position="192"/>
    </location>
</feature>
<protein>
    <recommendedName>
        <fullName evidence="2">Chitin-binding type-2 domain-containing protein</fullName>
    </recommendedName>
</protein>
<dbReference type="EMBL" id="JBFDAA010000020">
    <property type="protein sequence ID" value="KAL1115362.1"/>
    <property type="molecule type" value="Genomic_DNA"/>
</dbReference>
<feature type="domain" description="Chitin-binding type-2" evidence="2">
    <location>
        <begin position="39"/>
        <end position="93"/>
    </location>
</feature>
<dbReference type="Proteomes" id="UP001558652">
    <property type="component" value="Unassembled WGS sequence"/>
</dbReference>
<evidence type="ECO:0000256" key="1">
    <source>
        <dbReference type="SAM" id="Phobius"/>
    </source>
</evidence>
<evidence type="ECO:0000313" key="4">
    <source>
        <dbReference type="Proteomes" id="UP001558652"/>
    </source>
</evidence>
<dbReference type="Gene3D" id="2.170.140.10">
    <property type="entry name" value="Chitin binding domain"/>
    <property type="match status" value="3"/>
</dbReference>
<reference evidence="3 4" key="1">
    <citation type="submission" date="2024-07" db="EMBL/GenBank/DDBJ databases">
        <title>Chromosome-level genome assembly of the water stick insect Ranatra chinensis (Heteroptera: Nepidae).</title>
        <authorList>
            <person name="Liu X."/>
        </authorList>
    </citation>
    <scope>NUCLEOTIDE SEQUENCE [LARGE SCALE GENOMIC DNA]</scope>
    <source>
        <strain evidence="3">Cailab_2021Rc</strain>
        <tissue evidence="3">Muscle</tissue>
    </source>
</reference>
<keyword evidence="1" id="KW-1133">Transmembrane helix</keyword>
<comment type="caution">
    <text evidence="3">The sequence shown here is derived from an EMBL/GenBank/DDBJ whole genome shotgun (WGS) entry which is preliminary data.</text>
</comment>
<dbReference type="InterPro" id="IPR002557">
    <property type="entry name" value="Chitin-bd_dom"/>
</dbReference>
<gene>
    <name evidence="3" type="ORF">AAG570_007392</name>
</gene>
<name>A0ABD0XWX6_9HEMI</name>
<keyword evidence="1" id="KW-0472">Membrane</keyword>
<evidence type="ECO:0000259" key="2">
    <source>
        <dbReference type="PROSITE" id="PS50940"/>
    </source>
</evidence>
<feature type="transmembrane region" description="Helical" evidence="1">
    <location>
        <begin position="20"/>
        <end position="42"/>
    </location>
</feature>
<accession>A0ABD0XWX6</accession>
<dbReference type="InterPro" id="IPR036508">
    <property type="entry name" value="Chitin-bd_dom_sf"/>
</dbReference>